<proteinExistence type="inferred from homology"/>
<evidence type="ECO:0000256" key="5">
    <source>
        <dbReference type="ARBA" id="ARBA00023212"/>
    </source>
</evidence>
<feature type="coiled-coil region" evidence="6">
    <location>
        <begin position="253"/>
        <end position="294"/>
    </location>
</feature>
<feature type="coiled-coil region" evidence="6">
    <location>
        <begin position="323"/>
        <end position="389"/>
    </location>
</feature>
<reference evidence="9" key="2">
    <citation type="submission" date="2023-11" db="UniProtKB">
        <authorList>
            <consortium name="WormBaseParasite"/>
        </authorList>
    </citation>
    <scope>IDENTIFICATION</scope>
</reference>
<protein>
    <submittedName>
        <fullName evidence="9">Myosin_tail_1 domain-containing protein</fullName>
    </submittedName>
</protein>
<dbReference type="PANTHER" id="PTHR23162">
    <property type="entry name" value="OUTER DENSE FIBER OF SPERM TAILS 2"/>
    <property type="match status" value="1"/>
</dbReference>
<keyword evidence="3" id="KW-0963">Cytoplasm</keyword>
<keyword evidence="8" id="KW-1185">Reference proteome</keyword>
<feature type="region of interest" description="Disordered" evidence="7">
    <location>
        <begin position="410"/>
        <end position="448"/>
    </location>
</feature>
<feature type="compositionally biased region" description="Polar residues" evidence="7">
    <location>
        <begin position="562"/>
        <end position="600"/>
    </location>
</feature>
<name>A0AA85J5H2_TRIRE</name>
<feature type="compositionally biased region" description="Basic and acidic residues" evidence="7">
    <location>
        <begin position="606"/>
        <end position="616"/>
    </location>
</feature>
<comment type="subcellular location">
    <subcellularLocation>
        <location evidence="1">Cytoplasm</location>
        <location evidence="1">Cytoskeleton</location>
        <location evidence="1">Microtubule organizing center</location>
        <location evidence="1">Centrosome</location>
    </subcellularLocation>
</comment>
<dbReference type="GO" id="GO:0005813">
    <property type="term" value="C:centrosome"/>
    <property type="evidence" value="ECO:0007669"/>
    <property type="project" value="UniProtKB-SubCell"/>
</dbReference>
<dbReference type="GO" id="GO:1902017">
    <property type="term" value="P:regulation of cilium assembly"/>
    <property type="evidence" value="ECO:0007669"/>
    <property type="project" value="TreeGrafter"/>
</dbReference>
<evidence type="ECO:0000313" key="8">
    <source>
        <dbReference type="Proteomes" id="UP000050795"/>
    </source>
</evidence>
<dbReference type="PANTHER" id="PTHR23162:SF10">
    <property type="entry name" value="FI13205P"/>
    <property type="match status" value="1"/>
</dbReference>
<feature type="compositionally biased region" description="Polar residues" evidence="7">
    <location>
        <begin position="435"/>
        <end position="447"/>
    </location>
</feature>
<evidence type="ECO:0000256" key="4">
    <source>
        <dbReference type="ARBA" id="ARBA00023054"/>
    </source>
</evidence>
<evidence type="ECO:0000256" key="6">
    <source>
        <dbReference type="SAM" id="Coils"/>
    </source>
</evidence>
<keyword evidence="5" id="KW-0206">Cytoskeleton</keyword>
<evidence type="ECO:0000256" key="7">
    <source>
        <dbReference type="SAM" id="MobiDB-lite"/>
    </source>
</evidence>
<organism evidence="8 9">
    <name type="scientific">Trichobilharzia regenti</name>
    <name type="common">Nasal bird schistosome</name>
    <dbReference type="NCBI Taxonomy" id="157069"/>
    <lineage>
        <taxon>Eukaryota</taxon>
        <taxon>Metazoa</taxon>
        <taxon>Spiralia</taxon>
        <taxon>Lophotrochozoa</taxon>
        <taxon>Platyhelminthes</taxon>
        <taxon>Trematoda</taxon>
        <taxon>Digenea</taxon>
        <taxon>Strigeidida</taxon>
        <taxon>Schistosomatoidea</taxon>
        <taxon>Schistosomatidae</taxon>
        <taxon>Trichobilharzia</taxon>
    </lineage>
</organism>
<sequence>MTKNVVKPIHLHIPGDTPIHLHVNQKTQVSRLPESGNVKLTDIGPYQAPWVPPPAKTSSGRFSCDPARRVTIKPDRRKHRSRSAESFSENLNKVSPAELNEVESDKEVHIECPKECISCKTISNEEQLLHTSDQLKDTPKLCTHIYGNSRLFEGDKLATNEASFCTSSLLDEWIKDLDNAVSRVAKSARNIVDCIEQVAYEGRRVDSHDMLRLVQPRDELLLQTEIAGRAGRELCRWASSVQQQQNEILANRLSQTQTREANLTAEVKRLTEKLDRMEIDLEVAQKQLNEQQNESLKYNTVHESMESVKGHLQRQLRQRDSECSRLSIQVRNLEARLAEQQAQNQVRLETAEANLERMRETKEALKRAAKSQKRRADEAEEAFREISHKLATQESIIAGFRAELENSNLRSRSRSRERQLHDDMIGGGGGVFDSNGLTNANKPSVYTDSDKDLREENIRLREVALKCEQRLHTAEEELERLRTNLSNCETLLYDYHGDAATQANRLHTLNERLKKTEADRERSQIQLDDVERRLFEAENRNRVLESALQMQEAKKSDDRTKSSTPIHKTTLSSPSKTLGKHQQQQPSNLNTDDHSSQNIKLNIDSDTSKTLKDRQTKTTTIHTTTTTATTTNNNNNASDDLIQELRRELTEAQNEKKQIENRTEIRLQDLRAQLNQADATNRSLQAYLTFLKRSYASVFQTDDMLLINPVLFNQNNYPGKRTLATKKQLPENIITTNTTTTTATNYNYENSTGRVTTGRECVSGQ</sequence>
<evidence type="ECO:0000256" key="1">
    <source>
        <dbReference type="ARBA" id="ARBA00004300"/>
    </source>
</evidence>
<accession>A0AA85J5H2</accession>
<comment type="similarity">
    <text evidence="2">Belongs to the ODF2 family.</text>
</comment>
<dbReference type="WBParaSite" id="TREG1_131610.1">
    <property type="protein sequence ID" value="TREG1_131610.1"/>
    <property type="gene ID" value="TREG1_131610"/>
</dbReference>
<keyword evidence="4 6" id="KW-0175">Coiled coil</keyword>
<dbReference type="InterPro" id="IPR026099">
    <property type="entry name" value="Odf2-rel"/>
</dbReference>
<evidence type="ECO:0000313" key="9">
    <source>
        <dbReference type="WBParaSite" id="TREG1_131610.1"/>
    </source>
</evidence>
<evidence type="ECO:0000256" key="3">
    <source>
        <dbReference type="ARBA" id="ARBA00022490"/>
    </source>
</evidence>
<feature type="region of interest" description="Disordered" evidence="7">
    <location>
        <begin position="546"/>
        <end position="638"/>
    </location>
</feature>
<feature type="compositionally biased region" description="Basic and acidic residues" evidence="7">
    <location>
        <begin position="552"/>
        <end position="561"/>
    </location>
</feature>
<evidence type="ECO:0000256" key="2">
    <source>
        <dbReference type="ARBA" id="ARBA00009316"/>
    </source>
</evidence>
<dbReference type="Proteomes" id="UP000050795">
    <property type="component" value="Unassembled WGS sequence"/>
</dbReference>
<feature type="compositionally biased region" description="Low complexity" evidence="7">
    <location>
        <begin position="617"/>
        <end position="636"/>
    </location>
</feature>
<dbReference type="AlphaFoldDB" id="A0AA85J5H2"/>
<reference evidence="8" key="1">
    <citation type="submission" date="2022-06" db="EMBL/GenBank/DDBJ databases">
        <authorList>
            <person name="Berger JAMES D."/>
            <person name="Berger JAMES D."/>
        </authorList>
    </citation>
    <scope>NUCLEOTIDE SEQUENCE [LARGE SCALE GENOMIC DNA]</scope>
</reference>
<feature type="compositionally biased region" description="Basic and acidic residues" evidence="7">
    <location>
        <begin position="414"/>
        <end position="424"/>
    </location>
</feature>